<evidence type="ECO:0000259" key="9">
    <source>
        <dbReference type="Pfam" id="PF00156"/>
    </source>
</evidence>
<dbReference type="CDD" id="cd06223">
    <property type="entry name" value="PRTases_typeI"/>
    <property type="match status" value="1"/>
</dbReference>
<comment type="catalytic activity">
    <reaction evidence="7">
        <text>D-ribose 5-phosphate + ATP = 5-phospho-alpha-D-ribose 1-diphosphate + AMP + H(+)</text>
        <dbReference type="Rhea" id="RHEA:15609"/>
        <dbReference type="ChEBI" id="CHEBI:15378"/>
        <dbReference type="ChEBI" id="CHEBI:30616"/>
        <dbReference type="ChEBI" id="CHEBI:58017"/>
        <dbReference type="ChEBI" id="CHEBI:78346"/>
        <dbReference type="ChEBI" id="CHEBI:456215"/>
        <dbReference type="EC" id="2.7.6.1"/>
    </reaction>
</comment>
<dbReference type="RefSeq" id="WP_172602162.1">
    <property type="nucleotide sequence ID" value="NZ_LR216287.1"/>
</dbReference>
<dbReference type="Proteomes" id="UP000294299">
    <property type="component" value="Chromosome NFRAN"/>
</dbReference>
<dbReference type="GO" id="GO:0000287">
    <property type="term" value="F:magnesium ion binding"/>
    <property type="evidence" value="ECO:0007669"/>
    <property type="project" value="InterPro"/>
</dbReference>
<evidence type="ECO:0000256" key="1">
    <source>
        <dbReference type="ARBA" id="ARBA00013247"/>
    </source>
</evidence>
<dbReference type="Pfam" id="PF00156">
    <property type="entry name" value="Pribosyltran"/>
    <property type="match status" value="1"/>
</dbReference>
<organism evidence="11 12">
    <name type="scientific">Candidatus Nitrosocosmicus franklandianus</name>
    <dbReference type="NCBI Taxonomy" id="1798806"/>
    <lineage>
        <taxon>Archaea</taxon>
        <taxon>Nitrososphaerota</taxon>
        <taxon>Nitrososphaeria</taxon>
        <taxon>Nitrososphaerales</taxon>
        <taxon>Nitrososphaeraceae</taxon>
        <taxon>Candidatus Nitrosocosmicus</taxon>
    </lineage>
</organism>
<evidence type="ECO:0000256" key="7">
    <source>
        <dbReference type="ARBA" id="ARBA00049535"/>
    </source>
</evidence>
<dbReference type="SUPFAM" id="SSF53271">
    <property type="entry name" value="PRTase-like"/>
    <property type="match status" value="2"/>
</dbReference>
<evidence type="ECO:0000313" key="12">
    <source>
        <dbReference type="Proteomes" id="UP000294299"/>
    </source>
</evidence>
<dbReference type="GO" id="GO:0002189">
    <property type="term" value="C:ribose phosphate diphosphokinase complex"/>
    <property type="evidence" value="ECO:0007669"/>
    <property type="project" value="TreeGrafter"/>
</dbReference>
<dbReference type="OrthoDB" id="371997at2157"/>
<evidence type="ECO:0000256" key="5">
    <source>
        <dbReference type="ARBA" id="ARBA00022777"/>
    </source>
</evidence>
<comment type="similarity">
    <text evidence="8">Belongs to the ribose-phosphate pyrophosphokinase family.</text>
</comment>
<sequence>MKDIAVLPGPSSNKLGASIATCLNVDPINVELRTFSDGESKIRINANLVNKKCIVVQSTFPPVDSHYLQMFMMLSYCINSGAATVIPVVPYMGYARQDRSFLQGEVVTMALIAKLFECFHIKDLVTIDIHSSTALSCFNLNVFNMSSIPLLANYAKANFNLNTPIIISPDEGGANRAKVFSEILETSYLSLIKKRDRQTGNITIDEDLHEDIRDRDIILLDDMISSGGTIMKAVDILRKNNCGRIFVMCVHALSEEKSLNAIRETGIQDLISTNSIPRSCSKIDLSNEIAKTLCSILDI</sequence>
<dbReference type="GeneID" id="39420753"/>
<name>A0A484I9D0_9ARCH</name>
<evidence type="ECO:0000256" key="4">
    <source>
        <dbReference type="ARBA" id="ARBA00022741"/>
    </source>
</evidence>
<dbReference type="NCBIfam" id="TIGR01251">
    <property type="entry name" value="ribP_PPkin"/>
    <property type="match status" value="1"/>
</dbReference>
<dbReference type="SMART" id="SM01400">
    <property type="entry name" value="Pribosyltran_N"/>
    <property type="match status" value="1"/>
</dbReference>
<feature type="domain" description="Ribose-phosphate pyrophosphokinase N-terminal" evidence="10">
    <location>
        <begin position="5"/>
        <end position="117"/>
    </location>
</feature>
<dbReference type="InterPro" id="IPR000836">
    <property type="entry name" value="PRTase_dom"/>
</dbReference>
<evidence type="ECO:0000259" key="10">
    <source>
        <dbReference type="Pfam" id="PF13793"/>
    </source>
</evidence>
<accession>A0A484I9D0</accession>
<dbReference type="PANTHER" id="PTHR10210:SF32">
    <property type="entry name" value="RIBOSE-PHOSPHATE PYROPHOSPHOKINASE 2"/>
    <property type="match status" value="1"/>
</dbReference>
<dbReference type="EMBL" id="LR216287">
    <property type="protein sequence ID" value="VFJ13716.1"/>
    <property type="molecule type" value="Genomic_DNA"/>
</dbReference>
<feature type="domain" description="Phosphoribosyltransferase" evidence="9">
    <location>
        <begin position="155"/>
        <end position="252"/>
    </location>
</feature>
<dbReference type="Gene3D" id="3.40.50.2020">
    <property type="match status" value="2"/>
</dbReference>
<dbReference type="Pfam" id="PF13793">
    <property type="entry name" value="Pribosyltran_N"/>
    <property type="match status" value="1"/>
</dbReference>
<evidence type="ECO:0000256" key="8">
    <source>
        <dbReference type="RuleBase" id="RU004324"/>
    </source>
</evidence>
<dbReference type="PANTHER" id="PTHR10210">
    <property type="entry name" value="RIBOSE-PHOSPHATE DIPHOSPHOKINASE FAMILY MEMBER"/>
    <property type="match status" value="1"/>
</dbReference>
<dbReference type="AlphaFoldDB" id="A0A484I9D0"/>
<keyword evidence="12" id="KW-1185">Reference proteome</keyword>
<dbReference type="InterPro" id="IPR029057">
    <property type="entry name" value="PRTase-like"/>
</dbReference>
<gene>
    <name evidence="11" type="primary">prs</name>
    <name evidence="11" type="ORF">NFRAN_1394</name>
</gene>
<reference evidence="11 12" key="1">
    <citation type="submission" date="2019-02" db="EMBL/GenBank/DDBJ databases">
        <authorList>
            <person name="Lehtovirta-Morley E L."/>
        </authorList>
    </citation>
    <scope>NUCLEOTIDE SEQUENCE [LARGE SCALE GENOMIC DNA]</scope>
    <source>
        <strain evidence="11">NFRAN1</strain>
    </source>
</reference>
<dbReference type="KEGG" id="nfn:NFRAN_1394"/>
<keyword evidence="6" id="KW-0067">ATP-binding</keyword>
<proteinExistence type="inferred from homology"/>
<dbReference type="InterPro" id="IPR005946">
    <property type="entry name" value="Rib-P_diPkinase"/>
</dbReference>
<keyword evidence="3 8" id="KW-0545">Nucleotide biosynthesis</keyword>
<dbReference type="FunFam" id="3.40.50.2020:FF:000014">
    <property type="entry name" value="Ribose-phosphate pyrophosphokinase 1"/>
    <property type="match status" value="1"/>
</dbReference>
<keyword evidence="5 11" id="KW-0418">Kinase</keyword>
<dbReference type="InterPro" id="IPR029099">
    <property type="entry name" value="Pribosyltran_N"/>
</dbReference>
<keyword evidence="2 11" id="KW-0808">Transferase</keyword>
<evidence type="ECO:0000256" key="6">
    <source>
        <dbReference type="ARBA" id="ARBA00022840"/>
    </source>
</evidence>
<dbReference type="GO" id="GO:0006164">
    <property type="term" value="P:purine nucleotide biosynthetic process"/>
    <property type="evidence" value="ECO:0007669"/>
    <property type="project" value="TreeGrafter"/>
</dbReference>
<evidence type="ECO:0000256" key="3">
    <source>
        <dbReference type="ARBA" id="ARBA00022727"/>
    </source>
</evidence>
<evidence type="ECO:0000256" key="2">
    <source>
        <dbReference type="ARBA" id="ARBA00022679"/>
    </source>
</evidence>
<dbReference type="GO" id="GO:0005737">
    <property type="term" value="C:cytoplasm"/>
    <property type="evidence" value="ECO:0007669"/>
    <property type="project" value="TreeGrafter"/>
</dbReference>
<dbReference type="EC" id="2.7.6.1" evidence="1"/>
<dbReference type="GO" id="GO:0016301">
    <property type="term" value="F:kinase activity"/>
    <property type="evidence" value="ECO:0007669"/>
    <property type="project" value="UniProtKB-KW"/>
</dbReference>
<dbReference type="GO" id="GO:0006015">
    <property type="term" value="P:5-phosphoribose 1-diphosphate biosynthetic process"/>
    <property type="evidence" value="ECO:0007669"/>
    <property type="project" value="TreeGrafter"/>
</dbReference>
<protein>
    <recommendedName>
        <fullName evidence="1">ribose-phosphate diphosphokinase</fullName>
        <ecNumber evidence="1">2.7.6.1</ecNumber>
    </recommendedName>
</protein>
<evidence type="ECO:0000313" key="11">
    <source>
        <dbReference type="EMBL" id="VFJ13716.1"/>
    </source>
</evidence>
<dbReference type="GO" id="GO:0005524">
    <property type="term" value="F:ATP binding"/>
    <property type="evidence" value="ECO:0007669"/>
    <property type="project" value="UniProtKB-KW"/>
</dbReference>
<dbReference type="GO" id="GO:0004749">
    <property type="term" value="F:ribose phosphate diphosphokinase activity"/>
    <property type="evidence" value="ECO:0007669"/>
    <property type="project" value="UniProtKB-EC"/>
</dbReference>
<keyword evidence="4" id="KW-0547">Nucleotide-binding</keyword>